<accession>A0ABY2US94</accession>
<dbReference type="InterPro" id="IPR036291">
    <property type="entry name" value="NAD(P)-bd_dom_sf"/>
</dbReference>
<dbReference type="Gene3D" id="3.40.50.720">
    <property type="entry name" value="NAD(P)-binding Rossmann-like Domain"/>
    <property type="match status" value="1"/>
</dbReference>
<evidence type="ECO:0000259" key="1">
    <source>
        <dbReference type="Pfam" id="PF01370"/>
    </source>
</evidence>
<evidence type="ECO:0000313" key="2">
    <source>
        <dbReference type="EMBL" id="TLP54976.1"/>
    </source>
</evidence>
<gene>
    <name evidence="2" type="ORF">FEE96_23330</name>
</gene>
<organism evidence="2 3">
    <name type="scientific">Parasedimentitalea maritima</name>
    <dbReference type="NCBI Taxonomy" id="2578117"/>
    <lineage>
        <taxon>Bacteria</taxon>
        <taxon>Pseudomonadati</taxon>
        <taxon>Pseudomonadota</taxon>
        <taxon>Alphaproteobacteria</taxon>
        <taxon>Rhodobacterales</taxon>
        <taxon>Paracoccaceae</taxon>
        <taxon>Parasedimentitalea</taxon>
    </lineage>
</organism>
<dbReference type="InterPro" id="IPR001509">
    <property type="entry name" value="Epimerase_deHydtase"/>
</dbReference>
<protein>
    <submittedName>
        <fullName evidence="2">NAD(P)-dependent oxidoreductase</fullName>
    </submittedName>
</protein>
<dbReference type="SUPFAM" id="SSF51735">
    <property type="entry name" value="NAD(P)-binding Rossmann-fold domains"/>
    <property type="match status" value="1"/>
</dbReference>
<dbReference type="EMBL" id="VAUA01000018">
    <property type="protein sequence ID" value="TLP54976.1"/>
    <property type="molecule type" value="Genomic_DNA"/>
</dbReference>
<sequence length="282" mass="29599">MVFPQVLVLGASGRIGRVLRHCWPGSADLHWQTRRAQGEDGTGQGWRIFDPLGDSAALVAAAQGVDAILCLAGAVPGRNNAMEDNMRLGEAAVRAGATTGAQVFLASSAAVYGGRPGLLPEEVPLLATTPYGVSKAEMEQQAARLGVDLNVRVCALRIGNIAGLDAILGGWRPGFQLDVFGDNRTPRRSYIGAGILARVLADLMPLQDLPSALNIAQPGAIEMGDLLQAAGLDYDHRPAPEGALPEVALDVSRLNALLPADHQLPATDPAQMVAEWRALGLE</sequence>
<reference evidence="2 3" key="1">
    <citation type="submission" date="2019-05" db="EMBL/GenBank/DDBJ databases">
        <title>Draft genome sequence of Pelagicola sp. DSW4-44.</title>
        <authorList>
            <person name="Oh J."/>
        </authorList>
    </citation>
    <scope>NUCLEOTIDE SEQUENCE [LARGE SCALE GENOMIC DNA]</scope>
    <source>
        <strain evidence="2 3">DSW4-44</strain>
    </source>
</reference>
<dbReference type="RefSeq" id="WP_138165525.1">
    <property type="nucleotide sequence ID" value="NZ_VAUA01000018.1"/>
</dbReference>
<comment type="caution">
    <text evidence="2">The sequence shown here is derived from an EMBL/GenBank/DDBJ whole genome shotgun (WGS) entry which is preliminary data.</text>
</comment>
<dbReference type="Proteomes" id="UP000305041">
    <property type="component" value="Unassembled WGS sequence"/>
</dbReference>
<evidence type="ECO:0000313" key="3">
    <source>
        <dbReference type="Proteomes" id="UP000305041"/>
    </source>
</evidence>
<keyword evidence="3" id="KW-1185">Reference proteome</keyword>
<name>A0ABY2US94_9RHOB</name>
<dbReference type="Pfam" id="PF01370">
    <property type="entry name" value="Epimerase"/>
    <property type="match status" value="1"/>
</dbReference>
<feature type="domain" description="NAD-dependent epimerase/dehydratase" evidence="1">
    <location>
        <begin position="6"/>
        <end position="163"/>
    </location>
</feature>
<proteinExistence type="predicted"/>